<reference evidence="2 3" key="1">
    <citation type="submission" date="2021-04" db="EMBL/GenBank/DDBJ databases">
        <authorList>
            <person name="Tang X."/>
            <person name="Zhou X."/>
            <person name="Chen X."/>
            <person name="Cernava T."/>
            <person name="Zhang C."/>
        </authorList>
    </citation>
    <scope>NUCLEOTIDE SEQUENCE [LARGE SCALE GENOMIC DNA]</scope>
    <source>
        <strain evidence="2 3">BH-SS-21</strain>
    </source>
</reference>
<dbReference type="PANTHER" id="PTHR35010">
    <property type="entry name" value="BLL4672 PROTEIN-RELATED"/>
    <property type="match status" value="1"/>
</dbReference>
<dbReference type="Gene3D" id="1.10.260.40">
    <property type="entry name" value="lambda repressor-like DNA-binding domains"/>
    <property type="match status" value="1"/>
</dbReference>
<protein>
    <submittedName>
        <fullName evidence="2">Helix-turn-helix domain-containing protein</fullName>
    </submittedName>
</protein>
<dbReference type="EMBL" id="JAGPYQ010000001">
    <property type="protein sequence ID" value="MBQ0850365.1"/>
    <property type="molecule type" value="Genomic_DNA"/>
</dbReference>
<evidence type="ECO:0000313" key="2">
    <source>
        <dbReference type="EMBL" id="MBQ0850365.1"/>
    </source>
</evidence>
<proteinExistence type="predicted"/>
<dbReference type="PANTHER" id="PTHR35010:SF2">
    <property type="entry name" value="BLL4672 PROTEIN"/>
    <property type="match status" value="1"/>
</dbReference>
<dbReference type="AlphaFoldDB" id="A0A940Y112"/>
<dbReference type="SMART" id="SM00530">
    <property type="entry name" value="HTH_XRE"/>
    <property type="match status" value="1"/>
</dbReference>
<gene>
    <name evidence="2" type="ORF">J8N05_19445</name>
</gene>
<evidence type="ECO:0000313" key="3">
    <source>
        <dbReference type="Proteomes" id="UP000677413"/>
    </source>
</evidence>
<dbReference type="Pfam" id="PF17765">
    <property type="entry name" value="MLTR_LBD"/>
    <property type="match status" value="1"/>
</dbReference>
<accession>A0A940Y112</accession>
<dbReference type="CDD" id="cd00093">
    <property type="entry name" value="HTH_XRE"/>
    <property type="match status" value="1"/>
</dbReference>
<evidence type="ECO:0000259" key="1">
    <source>
        <dbReference type="PROSITE" id="PS50943"/>
    </source>
</evidence>
<dbReference type="InterPro" id="IPR041413">
    <property type="entry name" value="MLTR_LBD"/>
</dbReference>
<dbReference type="InterPro" id="IPR001387">
    <property type="entry name" value="Cro/C1-type_HTH"/>
</dbReference>
<organism evidence="2 3">
    <name type="scientific">Streptomyces liliiviolaceus</name>
    <dbReference type="NCBI Taxonomy" id="2823109"/>
    <lineage>
        <taxon>Bacteria</taxon>
        <taxon>Bacillati</taxon>
        <taxon>Actinomycetota</taxon>
        <taxon>Actinomycetes</taxon>
        <taxon>Kitasatosporales</taxon>
        <taxon>Streptomycetaceae</taxon>
        <taxon>Streptomyces</taxon>
    </lineage>
</organism>
<dbReference type="RefSeq" id="WP_210884495.1">
    <property type="nucleotide sequence ID" value="NZ_JAGPYQ010000001.1"/>
</dbReference>
<dbReference type="Gene3D" id="3.30.450.180">
    <property type="match status" value="1"/>
</dbReference>
<name>A0A940Y112_9ACTN</name>
<dbReference type="GO" id="GO:0003677">
    <property type="term" value="F:DNA binding"/>
    <property type="evidence" value="ECO:0007669"/>
    <property type="project" value="InterPro"/>
</dbReference>
<dbReference type="Proteomes" id="UP000677413">
    <property type="component" value="Unassembled WGS sequence"/>
</dbReference>
<keyword evidence="3" id="KW-1185">Reference proteome</keyword>
<comment type="caution">
    <text evidence="2">The sequence shown here is derived from an EMBL/GenBank/DDBJ whole genome shotgun (WGS) entry which is preliminary data.</text>
</comment>
<feature type="domain" description="HTH cro/C1-type" evidence="1">
    <location>
        <begin position="31"/>
        <end position="78"/>
    </location>
</feature>
<dbReference type="PROSITE" id="PS50943">
    <property type="entry name" value="HTH_CROC1"/>
    <property type="match status" value="1"/>
</dbReference>
<dbReference type="InterPro" id="IPR010982">
    <property type="entry name" value="Lambda_DNA-bd_dom_sf"/>
</dbReference>
<dbReference type="Pfam" id="PF13560">
    <property type="entry name" value="HTH_31"/>
    <property type="match status" value="1"/>
</dbReference>
<sequence length="256" mass="28997">MQQILRARRYALEPDSVGLPSRGSRPGPRVQGLTQNEVDQLTNASSGYYSKVEAGRIPLTADYLLTLARVLRFSEDEYTYSYTQTFGAEPGLPLNPDAGRSVPPVWQRALDTQAEMAYVNDRAYNLRMHNSAFTAMFPSGHPPANTMEWMLLSDEARDFCLENWETEWGPYVMPQFRTALALHPDDPDLQRINERILHDKRALRLHEKAGLPYTHPDGDERPLRHARKGLGRATMILSQPFSSPGSRLMIVLFDPA</sequence>
<dbReference type="SUPFAM" id="SSF47413">
    <property type="entry name" value="lambda repressor-like DNA-binding domains"/>
    <property type="match status" value="1"/>
</dbReference>